<evidence type="ECO:0000313" key="3">
    <source>
        <dbReference type="EMBL" id="KZW00761.1"/>
    </source>
</evidence>
<name>A0A165NHM1_EXIGL</name>
<evidence type="ECO:0000313" key="4">
    <source>
        <dbReference type="Proteomes" id="UP000077266"/>
    </source>
</evidence>
<dbReference type="OrthoDB" id="3068152at2759"/>
<keyword evidence="1" id="KW-0732">Signal</keyword>
<reference evidence="3 4" key="1">
    <citation type="journal article" date="2016" name="Mol. Biol. Evol.">
        <title>Comparative Genomics of Early-Diverging Mushroom-Forming Fungi Provides Insights into the Origins of Lignocellulose Decay Capabilities.</title>
        <authorList>
            <person name="Nagy L.G."/>
            <person name="Riley R."/>
            <person name="Tritt A."/>
            <person name="Adam C."/>
            <person name="Daum C."/>
            <person name="Floudas D."/>
            <person name="Sun H."/>
            <person name="Yadav J.S."/>
            <person name="Pangilinan J."/>
            <person name="Larsson K.H."/>
            <person name="Matsuura K."/>
            <person name="Barry K."/>
            <person name="Labutti K."/>
            <person name="Kuo R."/>
            <person name="Ohm R.A."/>
            <person name="Bhattacharya S.S."/>
            <person name="Shirouzu T."/>
            <person name="Yoshinaga Y."/>
            <person name="Martin F.M."/>
            <person name="Grigoriev I.V."/>
            <person name="Hibbett D.S."/>
        </authorList>
    </citation>
    <scope>NUCLEOTIDE SEQUENCE [LARGE SCALE GENOMIC DNA]</scope>
    <source>
        <strain evidence="3 4">HHB12029</strain>
    </source>
</reference>
<dbReference type="EMBL" id="KV425898">
    <property type="protein sequence ID" value="KZW00761.1"/>
    <property type="molecule type" value="Genomic_DNA"/>
</dbReference>
<protein>
    <submittedName>
        <fullName evidence="3">Cyanovirin-N</fullName>
    </submittedName>
</protein>
<dbReference type="InterPro" id="IPR036673">
    <property type="entry name" value="Cyanovirin-N_sf"/>
</dbReference>
<organism evidence="3 4">
    <name type="scientific">Exidia glandulosa HHB12029</name>
    <dbReference type="NCBI Taxonomy" id="1314781"/>
    <lineage>
        <taxon>Eukaryota</taxon>
        <taxon>Fungi</taxon>
        <taxon>Dikarya</taxon>
        <taxon>Basidiomycota</taxon>
        <taxon>Agaricomycotina</taxon>
        <taxon>Agaricomycetes</taxon>
        <taxon>Auriculariales</taxon>
        <taxon>Exidiaceae</taxon>
        <taxon>Exidia</taxon>
    </lineage>
</organism>
<dbReference type="Proteomes" id="UP000077266">
    <property type="component" value="Unassembled WGS sequence"/>
</dbReference>
<dbReference type="Gene3D" id="2.30.60.10">
    <property type="entry name" value="Cyanovirin-N"/>
    <property type="match status" value="1"/>
</dbReference>
<feature type="signal peptide" evidence="1">
    <location>
        <begin position="1"/>
        <end position="17"/>
    </location>
</feature>
<accession>A0A165NHM1</accession>
<feature type="chain" id="PRO_5007863300" evidence="1">
    <location>
        <begin position="18"/>
        <end position="117"/>
    </location>
</feature>
<gene>
    <name evidence="3" type="ORF">EXIGLDRAFT_794504</name>
</gene>
<proteinExistence type="predicted"/>
<dbReference type="SUPFAM" id="SSF51322">
    <property type="entry name" value="Cyanovirin-N"/>
    <property type="match status" value="1"/>
</dbReference>
<dbReference type="SMART" id="SM01111">
    <property type="entry name" value="CVNH"/>
    <property type="match status" value="1"/>
</dbReference>
<evidence type="ECO:0000256" key="1">
    <source>
        <dbReference type="SAM" id="SignalP"/>
    </source>
</evidence>
<dbReference type="STRING" id="1314781.A0A165NHM1"/>
<dbReference type="AlphaFoldDB" id="A0A165NHM1"/>
<dbReference type="Pfam" id="PF08881">
    <property type="entry name" value="CVNH"/>
    <property type="match status" value="1"/>
</dbReference>
<dbReference type="InterPro" id="IPR011058">
    <property type="entry name" value="Cyanovirin-N"/>
</dbReference>
<feature type="domain" description="Cyanovirin-N" evidence="2">
    <location>
        <begin position="20"/>
        <end position="117"/>
    </location>
</feature>
<dbReference type="InParanoid" id="A0A165NHM1"/>
<keyword evidence="4" id="KW-1185">Reference proteome</keyword>
<sequence length="117" mass="11971">MRLALLALFAVFPSVFAVSGFISTCENVSLSGSTLHATCINEGGGAGGSSLDLNRCITNNNGEMFCQFGGSAFGSCRDCRLGGSELTCTCTRANQQTDVSSIDLNGCVGNLDGVLAC</sequence>
<evidence type="ECO:0000259" key="2">
    <source>
        <dbReference type="SMART" id="SM01111"/>
    </source>
</evidence>